<name>A0ABW9ZVT4_9BACT</name>
<sequence length="153" mass="16953">MTNQQINHVRSTWAMVAALDAETVGGLFYNRLFEIAPEVRHMFRSPVAEQSKKLLSMIGYVIGKLDKLDDIIDEVAKLAQRHVQYGVKAEHYSTVATALLWTLEQGLGEEWTDDVKDAWVLCYTTLAGAMIAAAGETGKQPQQKDSTVWAGLA</sequence>
<protein>
    <submittedName>
        <fullName evidence="7">Hemoglobin</fullName>
    </submittedName>
</protein>
<reference evidence="7 8" key="1">
    <citation type="submission" date="2020-01" db="EMBL/GenBank/DDBJ databases">
        <title>Genome analysis.</title>
        <authorList>
            <person name="Wu S."/>
            <person name="Wang G."/>
        </authorList>
    </citation>
    <scope>NUCLEOTIDE SEQUENCE [LARGE SCALE GENOMIC DNA]</scope>
    <source>
        <strain evidence="7 8">SYL130</strain>
    </source>
</reference>
<keyword evidence="1 5" id="KW-0349">Heme</keyword>
<comment type="similarity">
    <text evidence="5">Belongs to the globin family.</text>
</comment>
<evidence type="ECO:0000256" key="2">
    <source>
        <dbReference type="ARBA" id="ARBA00022621"/>
    </source>
</evidence>
<accession>A0ABW9ZVT4</accession>
<evidence type="ECO:0000313" key="7">
    <source>
        <dbReference type="EMBL" id="NCI48981.1"/>
    </source>
</evidence>
<keyword evidence="5" id="KW-0813">Transport</keyword>
<comment type="caution">
    <text evidence="7">The sequence shown here is derived from an EMBL/GenBank/DDBJ whole genome shotgun (WGS) entry which is preliminary data.</text>
</comment>
<dbReference type="EMBL" id="JAACJS010000002">
    <property type="protein sequence ID" value="NCI48981.1"/>
    <property type="molecule type" value="Genomic_DNA"/>
</dbReference>
<dbReference type="PANTHER" id="PTHR43396:SF3">
    <property type="entry name" value="FLAVOHEMOPROTEIN"/>
    <property type="match status" value="1"/>
</dbReference>
<organism evidence="7 8">
    <name type="scientific">Sediminibacterium roseum</name>
    <dbReference type="NCBI Taxonomy" id="1978412"/>
    <lineage>
        <taxon>Bacteria</taxon>
        <taxon>Pseudomonadati</taxon>
        <taxon>Bacteroidota</taxon>
        <taxon>Chitinophagia</taxon>
        <taxon>Chitinophagales</taxon>
        <taxon>Chitinophagaceae</taxon>
        <taxon>Sediminibacterium</taxon>
    </lineage>
</organism>
<proteinExistence type="inferred from homology"/>
<gene>
    <name evidence="7" type="ORF">GWC95_03545</name>
</gene>
<dbReference type="CDD" id="cd12131">
    <property type="entry name" value="HGbI-like"/>
    <property type="match status" value="1"/>
</dbReference>
<keyword evidence="4" id="KW-0408">Iron</keyword>
<evidence type="ECO:0000256" key="1">
    <source>
        <dbReference type="ARBA" id="ARBA00022617"/>
    </source>
</evidence>
<evidence type="ECO:0000256" key="5">
    <source>
        <dbReference type="RuleBase" id="RU000356"/>
    </source>
</evidence>
<dbReference type="Gene3D" id="1.10.490.10">
    <property type="entry name" value="Globins"/>
    <property type="match status" value="1"/>
</dbReference>
<dbReference type="PROSITE" id="PS01033">
    <property type="entry name" value="GLOBIN"/>
    <property type="match status" value="1"/>
</dbReference>
<dbReference type="InterPro" id="IPR000971">
    <property type="entry name" value="Globin"/>
</dbReference>
<dbReference type="RefSeq" id="WP_161817284.1">
    <property type="nucleotide sequence ID" value="NZ_JAACJS010000002.1"/>
</dbReference>
<feature type="domain" description="Globin" evidence="6">
    <location>
        <begin position="1"/>
        <end position="135"/>
    </location>
</feature>
<dbReference type="InterPro" id="IPR012292">
    <property type="entry name" value="Globin/Proto"/>
</dbReference>
<evidence type="ECO:0000256" key="4">
    <source>
        <dbReference type="ARBA" id="ARBA00023004"/>
    </source>
</evidence>
<dbReference type="Proteomes" id="UP000753802">
    <property type="component" value="Unassembled WGS sequence"/>
</dbReference>
<dbReference type="PANTHER" id="PTHR43396">
    <property type="entry name" value="FLAVOHEMOPROTEIN"/>
    <property type="match status" value="1"/>
</dbReference>
<evidence type="ECO:0000313" key="8">
    <source>
        <dbReference type="Proteomes" id="UP000753802"/>
    </source>
</evidence>
<keyword evidence="8" id="KW-1185">Reference proteome</keyword>
<dbReference type="Pfam" id="PF00042">
    <property type="entry name" value="Globin"/>
    <property type="match status" value="1"/>
</dbReference>
<keyword evidence="3" id="KW-0479">Metal-binding</keyword>
<keyword evidence="2 5" id="KW-0561">Oxygen transport</keyword>
<dbReference type="PRINTS" id="PR00188">
    <property type="entry name" value="PLANTGLOBIN"/>
</dbReference>
<evidence type="ECO:0000256" key="3">
    <source>
        <dbReference type="ARBA" id="ARBA00022723"/>
    </source>
</evidence>
<dbReference type="InterPro" id="IPR009050">
    <property type="entry name" value="Globin-like_sf"/>
</dbReference>
<evidence type="ECO:0000259" key="6">
    <source>
        <dbReference type="PROSITE" id="PS01033"/>
    </source>
</evidence>
<dbReference type="SUPFAM" id="SSF46458">
    <property type="entry name" value="Globin-like"/>
    <property type="match status" value="1"/>
</dbReference>